<protein>
    <submittedName>
        <fullName evidence="1">Uncharacterized protein</fullName>
    </submittedName>
</protein>
<sequence length="108" mass="13098">MGKKMDDIRNLSQIIETIQKLLMSTEIGVKVVNFENSLDLHYEEFEWLIEDFTSDNVKHYWFFSGVQDGRYDIFVFDNPKELKRIVIESYRNLERIFIKSIQLIRYPR</sequence>
<keyword evidence="2" id="KW-1185">Reference proteome</keyword>
<evidence type="ECO:0000313" key="1">
    <source>
        <dbReference type="EMBL" id="CAC87326.1"/>
    </source>
</evidence>
<dbReference type="KEGG" id="vg:951409"/>
<evidence type="ECO:0000313" key="2">
    <source>
        <dbReference type="Proteomes" id="UP000002271"/>
    </source>
</evidence>
<accession>Q8V9L8</accession>
<organism evidence="1 2">
    <name type="scientific">Sulfolobus islandicus rod-shaped virus 2</name>
    <name type="common">SIRV2</name>
    <name type="synonym">Sulfolobus virus SIRV-2</name>
    <dbReference type="NCBI Taxonomy" id="157899"/>
    <lineage>
        <taxon>Viruses</taxon>
        <taxon>Adnaviria</taxon>
        <taxon>Zilligvirae</taxon>
        <taxon>Taleaviricota</taxon>
        <taxon>Tokiviricetes</taxon>
        <taxon>Ligamenvirales</taxon>
        <taxon>Rudiviridae</taxon>
        <taxon>Icerudivirus</taxon>
        <taxon>Icerudivirus hveragerdiense</taxon>
        <taxon>Icerudivirus SIRV2</taxon>
    </lineage>
</organism>
<proteinExistence type="predicted"/>
<name>Q8V9L8_SIRV2</name>
<dbReference type="GeneID" id="951409"/>
<dbReference type="EMBL" id="AJ344259">
    <property type="protein sequence ID" value="CAC87326.1"/>
    <property type="molecule type" value="Genomic_DNA"/>
</dbReference>
<dbReference type="RefSeq" id="NP_666585.1">
    <property type="nucleotide sequence ID" value="NC_004086.1"/>
</dbReference>
<dbReference type="Proteomes" id="UP000002271">
    <property type="component" value="Segment"/>
</dbReference>
<dbReference type="OrthoDB" id="35493at10239"/>
<reference evidence="1 2" key="1">
    <citation type="journal article" date="2001" name="Virology">
        <title>Sequences and replication of genomes of the archaeal rudiviruses SIRV1 and SIRV2: relationships to the archaeal lipothrixvirus SIFV and some eukaryal viruses.</title>
        <authorList>
            <person name="Peng X."/>
            <person name="Blum H."/>
            <person name="She Q."/>
            <person name="Mallok S."/>
            <person name="Brugger K."/>
            <person name="Garrett R.A."/>
            <person name="Zillig W."/>
            <person name="Prangishvili D."/>
        </authorList>
    </citation>
    <scope>NUCLEOTIDE SEQUENCE</scope>
    <source>
        <strain evidence="1 2">HVE10/4</strain>
    </source>
</reference>
<organismHost>
    <name type="scientific">Saccharolobus islandicus</name>
    <name type="common">Sulfolobus islandicus</name>
    <dbReference type="NCBI Taxonomy" id="43080"/>
</organismHost>